<sequence length="775" mass="78859">MATPTTQFDPVNYLSQNIDVLNAIANGLFGGGVTTDYDGDGDVDRFDLARFHFETFGWNERRNPNSTFDTSAYLAANPDVAAAGVNPFQHFQQFGVAEGRSPNASIPSRANFDATTYLANNPDLGAAGLDTPAEAYQHFINHGQFEGRPAKNTTGETITPLENDDVTPVVPGPGDDDDDTGGGGGSTGGNTITLSAPSAVVDGTTKTNADAVTTVNADTIKSSYANLSGSKVDGLDGTDTLVMSDVMNDTIKFSGLGASDYALTDFTNIETLKLASGGTNKVAQFDQTTTFKTIVGSDGKDQIYGTTAMRDGASISLGAGNDTLYIYDYLDDSKGDPTTTANMNVDLGSGDDSFGTTTANGDSKIVNFTANTVIDGGTGTDTFYAVKGTGTVTGNVEVGGDVAEIWQGTVKNFENLVLHSADTYLQLNIAQYNQFTTIESQEGAGTNGGVLAFHDSGTVTAKTVTEIGTSTARPAIYKFQTGNNTFNAATGDMKVVGAAGVETFNFANGLTADDDIDGAGGTDILNITGVATGSGDVVNVETINVTFVTDSTFTTGAMAPGAAATIDASESSGKVTLDASAFVVTTKLTITDGQGNDTITIGSSAANRELTTVALATGGADTIAVAPGAAIALAGNAATINNFTAGAVAGADKIAFSFNGSDGLDGIDKGIDSNGAVTGAEYVVTITEASHSAADLTDDADSGAVETAIIAAIDLTTLSDGNDILVALGNGSGTATGIYAVDVTTAGSETIEVEHIMTLQGVDVDDLEAGNFPVP</sequence>
<dbReference type="AlphaFoldDB" id="A0A5M6IGH2"/>
<gene>
    <name evidence="2" type="ORF">F1188_01190</name>
</gene>
<name>A0A5M6IGH2_9PROT</name>
<dbReference type="RefSeq" id="WP_150060544.1">
    <property type="nucleotide sequence ID" value="NZ_JACHII010000001.1"/>
</dbReference>
<keyword evidence="3" id="KW-1185">Reference proteome</keyword>
<dbReference type="PRINTS" id="PR00313">
    <property type="entry name" value="CABNDNGRPT"/>
</dbReference>
<proteinExistence type="predicted"/>
<protein>
    <recommendedName>
        <fullName evidence="4">Calcium-binding protein</fullName>
    </recommendedName>
</protein>
<organism evidence="2 3">
    <name type="scientific">Roseospira marina</name>
    <dbReference type="NCBI Taxonomy" id="140057"/>
    <lineage>
        <taxon>Bacteria</taxon>
        <taxon>Pseudomonadati</taxon>
        <taxon>Pseudomonadota</taxon>
        <taxon>Alphaproteobacteria</taxon>
        <taxon>Rhodospirillales</taxon>
        <taxon>Rhodospirillaceae</taxon>
        <taxon>Roseospira</taxon>
    </lineage>
</organism>
<evidence type="ECO:0000256" key="1">
    <source>
        <dbReference type="SAM" id="MobiDB-lite"/>
    </source>
</evidence>
<accession>A0A5M6IGH2</accession>
<dbReference type="EMBL" id="VWPJ01000001">
    <property type="protein sequence ID" value="KAA5607410.1"/>
    <property type="molecule type" value="Genomic_DNA"/>
</dbReference>
<feature type="region of interest" description="Disordered" evidence="1">
    <location>
        <begin position="143"/>
        <end position="199"/>
    </location>
</feature>
<evidence type="ECO:0000313" key="2">
    <source>
        <dbReference type="EMBL" id="KAA5607410.1"/>
    </source>
</evidence>
<dbReference type="Proteomes" id="UP000324065">
    <property type="component" value="Unassembled WGS sequence"/>
</dbReference>
<reference evidence="2 3" key="1">
    <citation type="submission" date="2019-09" db="EMBL/GenBank/DDBJ databases">
        <title>Genome sequence of Roseospira marina, one of the more divergent members of the non-sulfur purple photosynthetic bacterial family, the Rhodospirillaceae.</title>
        <authorList>
            <person name="Meyer T."/>
            <person name="Kyndt J."/>
        </authorList>
    </citation>
    <scope>NUCLEOTIDE SEQUENCE [LARGE SCALE GENOMIC DNA]</scope>
    <source>
        <strain evidence="2 3">DSM 15113</strain>
    </source>
</reference>
<dbReference type="OrthoDB" id="7296523at2"/>
<evidence type="ECO:0008006" key="4">
    <source>
        <dbReference type="Google" id="ProtNLM"/>
    </source>
</evidence>
<comment type="caution">
    <text evidence="2">The sequence shown here is derived from an EMBL/GenBank/DDBJ whole genome shotgun (WGS) entry which is preliminary data.</text>
</comment>
<evidence type="ECO:0000313" key="3">
    <source>
        <dbReference type="Proteomes" id="UP000324065"/>
    </source>
</evidence>